<dbReference type="EMBL" id="JASAOK010000002">
    <property type="protein sequence ID" value="KAK6226362.1"/>
    <property type="molecule type" value="Genomic_DNA"/>
</dbReference>
<name>A0AAV9TRV8_9PEZI</name>
<dbReference type="PANTHER" id="PTHR43591:SF108">
    <property type="entry name" value="S-ADENOSYL-L-METHIONINE-DEPENDENT METHYLTRANSFERASE"/>
    <property type="match status" value="1"/>
</dbReference>
<comment type="caution">
    <text evidence="3">The sequence shown here is derived from an EMBL/GenBank/DDBJ whole genome shotgun (WGS) entry which is preliminary data.</text>
</comment>
<gene>
    <name evidence="3" type="ORF">QIS74_02409</name>
</gene>
<dbReference type="SUPFAM" id="SSF53335">
    <property type="entry name" value="S-adenosyl-L-methionine-dependent methyltransferases"/>
    <property type="match status" value="1"/>
</dbReference>
<accession>A0AAV9TRV8</accession>
<evidence type="ECO:0000313" key="4">
    <source>
        <dbReference type="Proteomes" id="UP001327957"/>
    </source>
</evidence>
<dbReference type="CDD" id="cd02440">
    <property type="entry name" value="AdoMet_MTases"/>
    <property type="match status" value="1"/>
</dbReference>
<sequence length="262" mass="29517">MSDTYAHRNQEYWNRAAEEVYKDKWVHDLQSQISDFLKSHVDWLALPKDIQENSPAKMMDYACGNGIITRSLHRLFSQCIGVDITEGMLDKYRATAIDIGLSESQIVAVQGNLLGPFVETTKPPLDREQLSNFDLVAICMALHHVDDIDMAIKRLSERLRPGGVLLVVDWAKRDIASNSAGMDSQNAHHQHQHQYHHPQHQNQPHPASHTISHDSFTEEQIVGLFDGADCGHSSFVLAERLSDVPGARTGKMQLFFARATKL</sequence>
<dbReference type="Pfam" id="PF13489">
    <property type="entry name" value="Methyltransf_23"/>
    <property type="match status" value="1"/>
</dbReference>
<feature type="region of interest" description="Disordered" evidence="2">
    <location>
        <begin position="180"/>
        <end position="211"/>
    </location>
</feature>
<proteinExistence type="inferred from homology"/>
<dbReference type="AlphaFoldDB" id="A0AAV9TRV8"/>
<feature type="compositionally biased region" description="Low complexity" evidence="2">
    <location>
        <begin position="200"/>
        <end position="209"/>
    </location>
</feature>
<organism evidence="3 4">
    <name type="scientific">Colletotrichum tabaci</name>
    <dbReference type="NCBI Taxonomy" id="1209068"/>
    <lineage>
        <taxon>Eukaryota</taxon>
        <taxon>Fungi</taxon>
        <taxon>Dikarya</taxon>
        <taxon>Ascomycota</taxon>
        <taxon>Pezizomycotina</taxon>
        <taxon>Sordariomycetes</taxon>
        <taxon>Hypocreomycetidae</taxon>
        <taxon>Glomerellales</taxon>
        <taxon>Glomerellaceae</taxon>
        <taxon>Colletotrichum</taxon>
        <taxon>Colletotrichum destructivum species complex</taxon>
    </lineage>
</organism>
<dbReference type="Proteomes" id="UP001327957">
    <property type="component" value="Unassembled WGS sequence"/>
</dbReference>
<dbReference type="Gene3D" id="3.40.50.150">
    <property type="entry name" value="Vaccinia Virus protein VP39"/>
    <property type="match status" value="1"/>
</dbReference>
<feature type="compositionally biased region" description="Basic residues" evidence="2">
    <location>
        <begin position="188"/>
        <end position="199"/>
    </location>
</feature>
<keyword evidence="4" id="KW-1185">Reference proteome</keyword>
<dbReference type="InterPro" id="IPR029063">
    <property type="entry name" value="SAM-dependent_MTases_sf"/>
</dbReference>
<dbReference type="PANTHER" id="PTHR43591">
    <property type="entry name" value="METHYLTRANSFERASE"/>
    <property type="match status" value="1"/>
</dbReference>
<comment type="similarity">
    <text evidence="1">Belongs to the methyltransferase superfamily. LaeA methyltransferase family.</text>
</comment>
<protein>
    <recommendedName>
        <fullName evidence="5">Methyltransferase domain-containing protein</fullName>
    </recommendedName>
</protein>
<evidence type="ECO:0008006" key="5">
    <source>
        <dbReference type="Google" id="ProtNLM"/>
    </source>
</evidence>
<evidence type="ECO:0000256" key="1">
    <source>
        <dbReference type="ARBA" id="ARBA00038158"/>
    </source>
</evidence>
<evidence type="ECO:0000256" key="2">
    <source>
        <dbReference type="SAM" id="MobiDB-lite"/>
    </source>
</evidence>
<reference evidence="3 4" key="1">
    <citation type="submission" date="2023-04" db="EMBL/GenBank/DDBJ databases">
        <title>Colletotrichum tabacum stain YC1 causing leaf anthracnose on Nicotiana tabacum(L.) cv.</title>
        <authorList>
            <person name="Ji Z."/>
            <person name="Wang M."/>
            <person name="Zhang J."/>
            <person name="Wang N."/>
            <person name="Zhou Z."/>
        </authorList>
    </citation>
    <scope>NUCLEOTIDE SEQUENCE [LARGE SCALE GENOMIC DNA]</scope>
    <source>
        <strain evidence="3 4">YC1</strain>
    </source>
</reference>
<evidence type="ECO:0000313" key="3">
    <source>
        <dbReference type="EMBL" id="KAK6226362.1"/>
    </source>
</evidence>